<comment type="caution">
    <text evidence="2">The sequence shown here is derived from an EMBL/GenBank/DDBJ whole genome shotgun (WGS) entry which is preliminary data.</text>
</comment>
<reference evidence="2 3" key="1">
    <citation type="journal article" date="2023" name="bioRxiv">
        <title>Conserved and derived expression patterns and positive selection on dental genes reveal complex evolutionary context of ever-growing rodent molars.</title>
        <authorList>
            <person name="Calamari Z.T."/>
            <person name="Song A."/>
            <person name="Cohen E."/>
            <person name="Akter M."/>
            <person name="Roy R.D."/>
            <person name="Hallikas O."/>
            <person name="Christensen M.M."/>
            <person name="Li P."/>
            <person name="Marangoni P."/>
            <person name="Jernvall J."/>
            <person name="Klein O.D."/>
        </authorList>
    </citation>
    <scope>NUCLEOTIDE SEQUENCE [LARGE SCALE GENOMIC DNA]</scope>
    <source>
        <strain evidence="2">V071</strain>
    </source>
</reference>
<dbReference type="Proteomes" id="UP001488838">
    <property type="component" value="Unassembled WGS sequence"/>
</dbReference>
<feature type="region of interest" description="Disordered" evidence="1">
    <location>
        <begin position="231"/>
        <end position="262"/>
    </location>
</feature>
<dbReference type="EMBL" id="JBBHLL010000239">
    <property type="protein sequence ID" value="KAK7808462.1"/>
    <property type="molecule type" value="Genomic_DNA"/>
</dbReference>
<evidence type="ECO:0000256" key="1">
    <source>
        <dbReference type="SAM" id="MobiDB-lite"/>
    </source>
</evidence>
<name>A0AAW0I2M0_MYOGA</name>
<evidence type="ECO:0000313" key="3">
    <source>
        <dbReference type="Proteomes" id="UP001488838"/>
    </source>
</evidence>
<proteinExistence type="predicted"/>
<dbReference type="AlphaFoldDB" id="A0AAW0I2M0"/>
<protein>
    <submittedName>
        <fullName evidence="2">Uncharacterized protein</fullName>
    </submittedName>
</protein>
<evidence type="ECO:0000313" key="2">
    <source>
        <dbReference type="EMBL" id="KAK7808462.1"/>
    </source>
</evidence>
<organism evidence="2 3">
    <name type="scientific">Myodes glareolus</name>
    <name type="common">Bank vole</name>
    <name type="synonym">Clethrionomys glareolus</name>
    <dbReference type="NCBI Taxonomy" id="447135"/>
    <lineage>
        <taxon>Eukaryota</taxon>
        <taxon>Metazoa</taxon>
        <taxon>Chordata</taxon>
        <taxon>Craniata</taxon>
        <taxon>Vertebrata</taxon>
        <taxon>Euteleostomi</taxon>
        <taxon>Mammalia</taxon>
        <taxon>Eutheria</taxon>
        <taxon>Euarchontoglires</taxon>
        <taxon>Glires</taxon>
        <taxon>Rodentia</taxon>
        <taxon>Myomorpha</taxon>
        <taxon>Muroidea</taxon>
        <taxon>Cricetidae</taxon>
        <taxon>Arvicolinae</taxon>
        <taxon>Myodes</taxon>
    </lineage>
</organism>
<sequence length="262" mass="28561">MGACCEGSLLCSGALSSSWVEHLVGPLLLGGRMDTLSGAGDCPCQKCFQAQLRVGRRLSQEPGGSQDARRVLDKDSFPLPTMRVSGRVIWSEVERNCLPRRSPSRPCRRLLPGDSQVWPRIPRKEGEGWCLCSWSAGPAQRGQEARTPGIVSCCTAQPQPGRKFCRALSAGYIVEQETGHRGSRAVEQAAPDADPTRGCRDKWKLGQRAKLCSALFLRSHPLEIPPPVMRPHLQPSASPAHSVHGQPETLPANVFEPRFPGE</sequence>
<keyword evidence="3" id="KW-1185">Reference proteome</keyword>
<accession>A0AAW0I2M0</accession>
<gene>
    <name evidence="2" type="ORF">U0070_019719</name>
</gene>